<dbReference type="GO" id="GO:0003887">
    <property type="term" value="F:DNA-directed DNA polymerase activity"/>
    <property type="evidence" value="ECO:0007669"/>
    <property type="project" value="InterPro"/>
</dbReference>
<dbReference type="Proteomes" id="UP000238605">
    <property type="component" value="Unassembled WGS sequence"/>
</dbReference>
<dbReference type="InterPro" id="IPR050238">
    <property type="entry name" value="DNA_Rep/Repair_Clamp_Loader"/>
</dbReference>
<dbReference type="EMBL" id="PSNX01000007">
    <property type="protein sequence ID" value="PPE66483.1"/>
    <property type="molecule type" value="Genomic_DNA"/>
</dbReference>
<dbReference type="GO" id="GO:0009360">
    <property type="term" value="C:DNA polymerase III complex"/>
    <property type="evidence" value="ECO:0007669"/>
    <property type="project" value="TreeGrafter"/>
</dbReference>
<proteinExistence type="predicted"/>
<dbReference type="InterPro" id="IPR027417">
    <property type="entry name" value="P-loop_NTPase"/>
</dbReference>
<dbReference type="Gene3D" id="3.40.50.300">
    <property type="entry name" value="P-loop containing nucleotide triphosphate hydrolases"/>
    <property type="match status" value="1"/>
</dbReference>
<dbReference type="NCBIfam" id="TIGR00678">
    <property type="entry name" value="holB"/>
    <property type="match status" value="1"/>
</dbReference>
<dbReference type="SUPFAM" id="SSF52540">
    <property type="entry name" value="P-loop containing nucleoside triphosphate hydrolases"/>
    <property type="match status" value="1"/>
</dbReference>
<dbReference type="PANTHER" id="PTHR11669">
    <property type="entry name" value="REPLICATION FACTOR C / DNA POLYMERASE III GAMMA-TAU SUBUNIT"/>
    <property type="match status" value="1"/>
</dbReference>
<sequence>MSLLPWLDTLWRQTLAAQRGHALLLAGPANAGQFELGLALARSWLCESPASDGRACGHCASCALVAAHTHPDLQVLVPEALAEELGWGETAEGGGKSGKAKPSKDVKVEALRAAVEFAQQTSSRARAKVVLIHPAERMNAVSANTLLKTLEEPPGLARFVLCTGALDQLLPTIRSRCQLVQLPTPARAESLAWLESQGIDDAEVLLDAAGGAPLAALQLHRQGLTAKAWQALPAALAEGQAGAVAGWSVSRVVDALGKCCEDGLRLAVGGAPRYFPRAAWKGLRPQLAPLLAWRLDLQRVARHAEHPWQAALTAESLVSGASRALHSAE</sequence>
<dbReference type="AlphaFoldDB" id="A0A2S5SUS2"/>
<evidence type="ECO:0000313" key="1">
    <source>
        <dbReference type="EMBL" id="PPE66483.1"/>
    </source>
</evidence>
<protein>
    <submittedName>
        <fullName evidence="1">DNA polymerase III subunit delta</fullName>
    </submittedName>
</protein>
<accession>A0A2S5SUS2</accession>
<dbReference type="RefSeq" id="WP_104302429.1">
    <property type="nucleotide sequence ID" value="NZ_PSNX01000007.1"/>
</dbReference>
<gene>
    <name evidence="1" type="primary">holB</name>
    <name evidence="1" type="ORF">C1704_09255</name>
</gene>
<reference evidence="1 2" key="1">
    <citation type="submission" date="2018-02" db="EMBL/GenBank/DDBJ databases">
        <title>Reclassifiation of [Polyangium] brachysporum DSM 7029 as Guopingzhaonella breviflexa gen. nov., sp. nov., a member of the family Comamonadaceae.</title>
        <authorList>
            <person name="Tang B."/>
        </authorList>
    </citation>
    <scope>NUCLEOTIDE SEQUENCE [LARGE SCALE GENOMIC DNA]</scope>
    <source>
        <strain evidence="1 2">BCRC 80649</strain>
    </source>
</reference>
<dbReference type="Pfam" id="PF13177">
    <property type="entry name" value="DNA_pol3_delta2"/>
    <property type="match status" value="1"/>
</dbReference>
<organism evidence="1 2">
    <name type="scientific">Caldimonas caldifontis</name>
    <dbReference type="NCBI Taxonomy" id="1452508"/>
    <lineage>
        <taxon>Bacteria</taxon>
        <taxon>Pseudomonadati</taxon>
        <taxon>Pseudomonadota</taxon>
        <taxon>Betaproteobacteria</taxon>
        <taxon>Burkholderiales</taxon>
        <taxon>Sphaerotilaceae</taxon>
        <taxon>Caldimonas</taxon>
    </lineage>
</organism>
<keyword evidence="2" id="KW-1185">Reference proteome</keyword>
<dbReference type="OrthoDB" id="9811073at2"/>
<dbReference type="PANTHER" id="PTHR11669:SF8">
    <property type="entry name" value="DNA POLYMERASE III SUBUNIT DELTA"/>
    <property type="match status" value="1"/>
</dbReference>
<name>A0A2S5SUS2_9BURK</name>
<dbReference type="GO" id="GO:0006261">
    <property type="term" value="P:DNA-templated DNA replication"/>
    <property type="evidence" value="ECO:0007669"/>
    <property type="project" value="TreeGrafter"/>
</dbReference>
<dbReference type="GO" id="GO:0008408">
    <property type="term" value="F:3'-5' exonuclease activity"/>
    <property type="evidence" value="ECO:0007669"/>
    <property type="project" value="InterPro"/>
</dbReference>
<dbReference type="InterPro" id="IPR004622">
    <property type="entry name" value="DNA_pol_HolB"/>
</dbReference>
<evidence type="ECO:0000313" key="2">
    <source>
        <dbReference type="Proteomes" id="UP000238605"/>
    </source>
</evidence>
<comment type="caution">
    <text evidence="1">The sequence shown here is derived from an EMBL/GenBank/DDBJ whole genome shotgun (WGS) entry which is preliminary data.</text>
</comment>